<keyword evidence="3" id="KW-1185">Reference proteome</keyword>
<dbReference type="Proteomes" id="UP000315295">
    <property type="component" value="Unassembled WGS sequence"/>
</dbReference>
<organism evidence="2 3">
    <name type="scientific">Malus baccata</name>
    <name type="common">Siberian crab apple</name>
    <name type="synonym">Pyrus baccata</name>
    <dbReference type="NCBI Taxonomy" id="106549"/>
    <lineage>
        <taxon>Eukaryota</taxon>
        <taxon>Viridiplantae</taxon>
        <taxon>Streptophyta</taxon>
        <taxon>Embryophyta</taxon>
        <taxon>Tracheophyta</taxon>
        <taxon>Spermatophyta</taxon>
        <taxon>Magnoliopsida</taxon>
        <taxon>eudicotyledons</taxon>
        <taxon>Gunneridae</taxon>
        <taxon>Pentapetalae</taxon>
        <taxon>rosids</taxon>
        <taxon>fabids</taxon>
        <taxon>Rosales</taxon>
        <taxon>Rosaceae</taxon>
        <taxon>Amygdaloideae</taxon>
        <taxon>Maleae</taxon>
        <taxon>Malus</taxon>
    </lineage>
</organism>
<keyword evidence="1" id="KW-0812">Transmembrane</keyword>
<gene>
    <name evidence="2" type="ORF">C1H46_018036</name>
</gene>
<feature type="transmembrane region" description="Helical" evidence="1">
    <location>
        <begin position="55"/>
        <end position="76"/>
    </location>
</feature>
<accession>A0A540MC01</accession>
<dbReference type="AlphaFoldDB" id="A0A540MC01"/>
<keyword evidence="1" id="KW-0472">Membrane</keyword>
<proteinExistence type="predicted"/>
<keyword evidence="1" id="KW-1133">Transmembrane helix</keyword>
<reference evidence="2 3" key="1">
    <citation type="journal article" date="2019" name="G3 (Bethesda)">
        <title>Sequencing of a Wild Apple (Malus baccata) Genome Unravels the Differences Between Cultivated and Wild Apple Species Regarding Disease Resistance and Cold Tolerance.</title>
        <authorList>
            <person name="Chen X."/>
        </authorList>
    </citation>
    <scope>NUCLEOTIDE SEQUENCE [LARGE SCALE GENOMIC DNA]</scope>
    <source>
        <strain evidence="3">cv. Shandingzi</strain>
        <tissue evidence="2">Leaves</tissue>
    </source>
</reference>
<dbReference type="EMBL" id="VIEB01000294">
    <property type="protein sequence ID" value="TQD96270.1"/>
    <property type="molecule type" value="Genomic_DNA"/>
</dbReference>
<sequence length="89" mass="10185">MMATFFSTPSFSLYPMIVYNLDPIPAVKEIVYSEGRWVNPWRWAVLRLCWCCEGWMGWSLGVGATVVLGIVVQMGFGGQLLQSFWNWDS</sequence>
<comment type="caution">
    <text evidence="2">The sequence shown here is derived from an EMBL/GenBank/DDBJ whole genome shotgun (WGS) entry which is preliminary data.</text>
</comment>
<evidence type="ECO:0000313" key="3">
    <source>
        <dbReference type="Proteomes" id="UP000315295"/>
    </source>
</evidence>
<name>A0A540MC01_MALBA</name>
<protein>
    <submittedName>
        <fullName evidence="2">Uncharacterized protein</fullName>
    </submittedName>
</protein>
<evidence type="ECO:0000313" key="2">
    <source>
        <dbReference type="EMBL" id="TQD96270.1"/>
    </source>
</evidence>
<evidence type="ECO:0000256" key="1">
    <source>
        <dbReference type="SAM" id="Phobius"/>
    </source>
</evidence>